<evidence type="ECO:0000256" key="1">
    <source>
        <dbReference type="SAM" id="MobiDB-lite"/>
    </source>
</evidence>
<protein>
    <submittedName>
        <fullName evidence="2">Uncharacterized protein</fullName>
    </submittedName>
</protein>
<feature type="compositionally biased region" description="Basic and acidic residues" evidence="1">
    <location>
        <begin position="47"/>
        <end position="58"/>
    </location>
</feature>
<keyword evidence="3" id="KW-1185">Reference proteome</keyword>
<reference evidence="2" key="2">
    <citation type="submission" date="2021-04" db="EMBL/GenBank/DDBJ databases">
        <authorList>
            <person name="Podell S."/>
        </authorList>
    </citation>
    <scope>NUCLEOTIDE SEQUENCE</scope>
    <source>
        <strain evidence="2">Hildebrandi</strain>
    </source>
</reference>
<dbReference type="OrthoDB" id="57297at2759"/>
<proteinExistence type="predicted"/>
<reference evidence="2" key="1">
    <citation type="journal article" date="2021" name="Sci. Rep.">
        <title>Diploid genomic architecture of Nitzschia inconspicua, an elite biomass production diatom.</title>
        <authorList>
            <person name="Oliver A."/>
            <person name="Podell S."/>
            <person name="Pinowska A."/>
            <person name="Traller J.C."/>
            <person name="Smith S.R."/>
            <person name="McClure R."/>
            <person name="Beliaev A."/>
            <person name="Bohutskyi P."/>
            <person name="Hill E.A."/>
            <person name="Rabines A."/>
            <person name="Zheng H."/>
            <person name="Allen L.Z."/>
            <person name="Kuo A."/>
            <person name="Grigoriev I.V."/>
            <person name="Allen A.E."/>
            <person name="Hazlebeck D."/>
            <person name="Allen E.E."/>
        </authorList>
    </citation>
    <scope>NUCLEOTIDE SEQUENCE</scope>
    <source>
        <strain evidence="2">Hildebrandi</strain>
    </source>
</reference>
<comment type="caution">
    <text evidence="2">The sequence shown here is derived from an EMBL/GenBank/DDBJ whole genome shotgun (WGS) entry which is preliminary data.</text>
</comment>
<gene>
    <name evidence="2" type="ORF">IV203_023882</name>
</gene>
<dbReference type="EMBL" id="JAGRRH010000027">
    <property type="protein sequence ID" value="KAG7340339.1"/>
    <property type="molecule type" value="Genomic_DNA"/>
</dbReference>
<sequence>MDTTRKLARKHTPASAPASTAASPAASAPASAPATPARRTKWPPRPKRGESTDAIIDGRPHFFHFKKGRWVPSTRSASASVAPPTVTAAPVPSVNVAAPSAPVSVITSAPTVVPTAPTVAVAAVAPEPDASTLAARHLHAQMLILTNYS</sequence>
<organism evidence="2 3">
    <name type="scientific">Nitzschia inconspicua</name>
    <dbReference type="NCBI Taxonomy" id="303405"/>
    <lineage>
        <taxon>Eukaryota</taxon>
        <taxon>Sar</taxon>
        <taxon>Stramenopiles</taxon>
        <taxon>Ochrophyta</taxon>
        <taxon>Bacillariophyta</taxon>
        <taxon>Bacillariophyceae</taxon>
        <taxon>Bacillariophycidae</taxon>
        <taxon>Bacillariales</taxon>
        <taxon>Bacillariaceae</taxon>
        <taxon>Nitzschia</taxon>
    </lineage>
</organism>
<feature type="compositionally biased region" description="Low complexity" evidence="1">
    <location>
        <begin position="13"/>
        <end position="37"/>
    </location>
</feature>
<dbReference type="AlphaFoldDB" id="A0A9K3KAP9"/>
<dbReference type="Proteomes" id="UP000693970">
    <property type="component" value="Unassembled WGS sequence"/>
</dbReference>
<feature type="compositionally biased region" description="Basic residues" evidence="1">
    <location>
        <begin position="1"/>
        <end position="12"/>
    </location>
</feature>
<feature type="region of interest" description="Disordered" evidence="1">
    <location>
        <begin position="1"/>
        <end position="58"/>
    </location>
</feature>
<evidence type="ECO:0000313" key="2">
    <source>
        <dbReference type="EMBL" id="KAG7340339.1"/>
    </source>
</evidence>
<evidence type="ECO:0000313" key="3">
    <source>
        <dbReference type="Proteomes" id="UP000693970"/>
    </source>
</evidence>
<name>A0A9K3KAP9_9STRA</name>
<accession>A0A9K3KAP9</accession>